<organism evidence="2 3">
    <name type="scientific">Obba rivulosa</name>
    <dbReference type="NCBI Taxonomy" id="1052685"/>
    <lineage>
        <taxon>Eukaryota</taxon>
        <taxon>Fungi</taxon>
        <taxon>Dikarya</taxon>
        <taxon>Basidiomycota</taxon>
        <taxon>Agaricomycotina</taxon>
        <taxon>Agaricomycetes</taxon>
        <taxon>Polyporales</taxon>
        <taxon>Gelatoporiaceae</taxon>
        <taxon>Obba</taxon>
    </lineage>
</organism>
<feature type="compositionally biased region" description="Pro residues" evidence="1">
    <location>
        <begin position="91"/>
        <end position="100"/>
    </location>
</feature>
<gene>
    <name evidence="2" type="ORF">OBBRIDRAFT_46550</name>
</gene>
<sequence length="100" mass="10653">MTCLPLCSICSASAHHFKDTFPPTPQTVPPARVDYNPDSDPEQMLTACLHMNTSCDDSPVPSAPATHTMCRPGPPPPENRSRKRGHASTTRPPPPPGSPG</sequence>
<reference evidence="2 3" key="1">
    <citation type="submission" date="2016-07" db="EMBL/GenBank/DDBJ databases">
        <title>Draft genome of the white-rot fungus Obba rivulosa 3A-2.</title>
        <authorList>
            <consortium name="DOE Joint Genome Institute"/>
            <person name="Miettinen O."/>
            <person name="Riley R."/>
            <person name="Acob R."/>
            <person name="Barry K."/>
            <person name="Cullen D."/>
            <person name="De Vries R."/>
            <person name="Hainaut M."/>
            <person name="Hatakka A."/>
            <person name="Henrissat B."/>
            <person name="Hilden K."/>
            <person name="Kuo R."/>
            <person name="Labutti K."/>
            <person name="Lipzen A."/>
            <person name="Makela M.R."/>
            <person name="Sandor L."/>
            <person name="Spatafora J.W."/>
            <person name="Grigoriev I.V."/>
            <person name="Hibbett D.S."/>
        </authorList>
    </citation>
    <scope>NUCLEOTIDE SEQUENCE [LARGE SCALE GENOMIC DNA]</scope>
    <source>
        <strain evidence="2 3">3A-2</strain>
    </source>
</reference>
<dbReference type="EMBL" id="KV722438">
    <property type="protein sequence ID" value="OCH88967.1"/>
    <property type="molecule type" value="Genomic_DNA"/>
</dbReference>
<evidence type="ECO:0000313" key="2">
    <source>
        <dbReference type="EMBL" id="OCH88967.1"/>
    </source>
</evidence>
<protein>
    <submittedName>
        <fullName evidence="2">Uncharacterized protein</fullName>
    </submittedName>
</protein>
<proteinExistence type="predicted"/>
<name>A0A8E2AVR0_9APHY</name>
<keyword evidence="3" id="KW-1185">Reference proteome</keyword>
<evidence type="ECO:0000256" key="1">
    <source>
        <dbReference type="SAM" id="MobiDB-lite"/>
    </source>
</evidence>
<feature type="region of interest" description="Disordered" evidence="1">
    <location>
        <begin position="54"/>
        <end position="100"/>
    </location>
</feature>
<dbReference type="AlphaFoldDB" id="A0A8E2AVR0"/>
<dbReference type="Proteomes" id="UP000250043">
    <property type="component" value="Unassembled WGS sequence"/>
</dbReference>
<evidence type="ECO:0000313" key="3">
    <source>
        <dbReference type="Proteomes" id="UP000250043"/>
    </source>
</evidence>
<accession>A0A8E2AVR0</accession>